<dbReference type="Gene3D" id="3.30.70.270">
    <property type="match status" value="1"/>
</dbReference>
<dbReference type="GO" id="GO:0006281">
    <property type="term" value="P:DNA repair"/>
    <property type="evidence" value="ECO:0007669"/>
    <property type="project" value="UniProtKB-KW"/>
</dbReference>
<dbReference type="Proteomes" id="UP000448235">
    <property type="component" value="Unassembled WGS sequence"/>
</dbReference>
<dbReference type="AlphaFoldDB" id="A0A7X4W418"/>
<keyword evidence="3" id="KW-0741">SOS mutagenesis</keyword>
<sequence>MIGLIDCNNFYVSCERVFQPRLEGLPVGVLSNNDGCVIARSNELKSLGVEMGTPAFELKGLLRQGRIRLLSSNYELYGDMSARVQAVLEEFSAGMEPYSIDEMFVRFDGFEHKQLLTHCRELHHKVRRFTGIPVSVGVAPTRTLAKLANRAAKKVPGYRGVCVLSAGGAETAGLLQRTELGDVWGVGRRLVERLALMDIRTAWDLAQADPKAIRRRFSVTLERTALELRGVPCTEMNDADEPRQRIMTSRSFGRLTDNRDEIHEALRQFGQRGAEKLRAQDSLARAVYVFLKTNRHRQDLPQYSPGAVVELARPTDDSREILHAVGQAFAAIYRPHYRFMKAGVMLIDLIDANRQQMSLLESPQSAAERERSEKLMATLDALNQRMGRGTVKLGMPSPSAAWHLRCANRSPRWTTRWRELPTITAPREARSVKGHPRPCD</sequence>
<keyword evidence="8" id="KW-1185">Reference proteome</keyword>
<dbReference type="InterPro" id="IPR050116">
    <property type="entry name" value="DNA_polymerase-Y"/>
</dbReference>
<dbReference type="Pfam" id="PF00817">
    <property type="entry name" value="IMS"/>
    <property type="match status" value="1"/>
</dbReference>
<evidence type="ECO:0000259" key="6">
    <source>
        <dbReference type="PROSITE" id="PS50173"/>
    </source>
</evidence>
<evidence type="ECO:0000313" key="7">
    <source>
        <dbReference type="EMBL" id="NAW14318.1"/>
    </source>
</evidence>
<feature type="domain" description="UmuC" evidence="6">
    <location>
        <begin position="2"/>
        <end position="187"/>
    </location>
</feature>
<proteinExistence type="inferred from homology"/>
<dbReference type="GO" id="GO:0005829">
    <property type="term" value="C:cytosol"/>
    <property type="evidence" value="ECO:0007669"/>
    <property type="project" value="TreeGrafter"/>
</dbReference>
<keyword evidence="4" id="KW-0234">DNA repair</keyword>
<dbReference type="GO" id="GO:0042276">
    <property type="term" value="P:error-prone translesion synthesis"/>
    <property type="evidence" value="ECO:0007669"/>
    <property type="project" value="TreeGrafter"/>
</dbReference>
<evidence type="ECO:0000256" key="3">
    <source>
        <dbReference type="ARBA" id="ARBA00023199"/>
    </source>
</evidence>
<accession>A0A7X4W418</accession>
<evidence type="ECO:0000256" key="4">
    <source>
        <dbReference type="ARBA" id="ARBA00023204"/>
    </source>
</evidence>
<dbReference type="Pfam" id="PF13438">
    <property type="entry name" value="DUF4113"/>
    <property type="match status" value="1"/>
</dbReference>
<dbReference type="Gene3D" id="3.40.1170.60">
    <property type="match status" value="1"/>
</dbReference>
<keyword evidence="5" id="KW-0742">SOS response</keyword>
<reference evidence="7 8" key="1">
    <citation type="submission" date="2019-12" db="EMBL/GenBank/DDBJ databases">
        <title>Draft genome sequencing of Halomonas icarensis D1-1.</title>
        <authorList>
            <person name="Pandiyan K."/>
            <person name="Kushwaha P."/>
            <person name="Gowdham M."/>
            <person name="Chakdar H."/>
            <person name="Singh A."/>
            <person name="Kumar M."/>
            <person name="Saxena A.K."/>
        </authorList>
    </citation>
    <scope>NUCLEOTIDE SEQUENCE [LARGE SCALE GENOMIC DNA]</scope>
    <source>
        <strain evidence="7 8">D1-1</strain>
    </source>
</reference>
<comment type="caution">
    <text evidence="7">The sequence shown here is derived from an EMBL/GenBank/DDBJ whole genome shotgun (WGS) entry which is preliminary data.</text>
</comment>
<dbReference type="PANTHER" id="PTHR11076:SF34">
    <property type="entry name" value="PROTEIN UMUC"/>
    <property type="match status" value="1"/>
</dbReference>
<evidence type="ECO:0000256" key="1">
    <source>
        <dbReference type="ARBA" id="ARBA00010945"/>
    </source>
</evidence>
<dbReference type="InterPro" id="IPR017961">
    <property type="entry name" value="DNA_pol_Y-fam_little_finger"/>
</dbReference>
<dbReference type="InterPro" id="IPR043502">
    <property type="entry name" value="DNA/RNA_pol_sf"/>
</dbReference>
<gene>
    <name evidence="7" type="ORF">GRB80_15930</name>
</gene>
<dbReference type="GO" id="GO:0009432">
    <property type="term" value="P:SOS response"/>
    <property type="evidence" value="ECO:0007669"/>
    <property type="project" value="UniProtKB-KW"/>
</dbReference>
<comment type="similarity">
    <text evidence="1">Belongs to the DNA polymerase type-Y family.</text>
</comment>
<dbReference type="EMBL" id="WUTS01000009">
    <property type="protein sequence ID" value="NAW14318.1"/>
    <property type="molecule type" value="Genomic_DNA"/>
</dbReference>
<dbReference type="InterPro" id="IPR025188">
    <property type="entry name" value="DUF4113"/>
</dbReference>
<evidence type="ECO:0000313" key="8">
    <source>
        <dbReference type="Proteomes" id="UP000448235"/>
    </source>
</evidence>
<dbReference type="SUPFAM" id="SSF56672">
    <property type="entry name" value="DNA/RNA polymerases"/>
    <property type="match status" value="1"/>
</dbReference>
<evidence type="ECO:0000256" key="2">
    <source>
        <dbReference type="ARBA" id="ARBA00022763"/>
    </source>
</evidence>
<dbReference type="PANTHER" id="PTHR11076">
    <property type="entry name" value="DNA REPAIR POLYMERASE UMUC / TRANSFERASE FAMILY MEMBER"/>
    <property type="match status" value="1"/>
</dbReference>
<dbReference type="GO" id="GO:0003887">
    <property type="term" value="F:DNA-directed DNA polymerase activity"/>
    <property type="evidence" value="ECO:0007669"/>
    <property type="project" value="TreeGrafter"/>
</dbReference>
<keyword evidence="2" id="KW-0227">DNA damage</keyword>
<name>A0A7X4W418_9GAMM</name>
<dbReference type="PROSITE" id="PS50173">
    <property type="entry name" value="UMUC"/>
    <property type="match status" value="1"/>
</dbReference>
<evidence type="ECO:0000256" key="5">
    <source>
        <dbReference type="ARBA" id="ARBA00023236"/>
    </source>
</evidence>
<dbReference type="GO" id="GO:0003684">
    <property type="term" value="F:damaged DNA binding"/>
    <property type="evidence" value="ECO:0007669"/>
    <property type="project" value="InterPro"/>
</dbReference>
<dbReference type="Pfam" id="PF11799">
    <property type="entry name" value="IMS_C"/>
    <property type="match status" value="1"/>
</dbReference>
<dbReference type="RefSeq" id="WP_161424410.1">
    <property type="nucleotide sequence ID" value="NZ_JARWMY010000022.1"/>
</dbReference>
<dbReference type="InterPro" id="IPR001126">
    <property type="entry name" value="UmuC"/>
</dbReference>
<dbReference type="CDD" id="cd01700">
    <property type="entry name" value="PolY_Pol_V_umuC"/>
    <property type="match status" value="1"/>
</dbReference>
<dbReference type="Gene3D" id="1.10.150.20">
    <property type="entry name" value="5' to 3' exonuclease, C-terminal subdomain"/>
    <property type="match status" value="1"/>
</dbReference>
<organism evidence="7 8">
    <name type="scientific">Halomonas icarae</name>
    <dbReference type="NCBI Taxonomy" id="2691040"/>
    <lineage>
        <taxon>Bacteria</taxon>
        <taxon>Pseudomonadati</taxon>
        <taxon>Pseudomonadota</taxon>
        <taxon>Gammaproteobacteria</taxon>
        <taxon>Oceanospirillales</taxon>
        <taxon>Halomonadaceae</taxon>
        <taxon>Halomonas</taxon>
    </lineage>
</organism>
<dbReference type="InterPro" id="IPR043128">
    <property type="entry name" value="Rev_trsase/Diguanyl_cyclase"/>
</dbReference>
<protein>
    <submittedName>
        <fullName evidence="7">DUF4113 domain-containing protein</fullName>
    </submittedName>
</protein>